<proteinExistence type="predicted"/>
<dbReference type="PANTHER" id="PTHR33164">
    <property type="entry name" value="TRANSCRIPTIONAL REGULATOR, MARR FAMILY"/>
    <property type="match status" value="1"/>
</dbReference>
<dbReference type="PROSITE" id="PS50995">
    <property type="entry name" value="HTH_MARR_2"/>
    <property type="match status" value="1"/>
</dbReference>
<evidence type="ECO:0000259" key="1">
    <source>
        <dbReference type="PROSITE" id="PS50995"/>
    </source>
</evidence>
<dbReference type="GO" id="GO:0006950">
    <property type="term" value="P:response to stress"/>
    <property type="evidence" value="ECO:0007669"/>
    <property type="project" value="TreeGrafter"/>
</dbReference>
<feature type="domain" description="HTH marR-type" evidence="1">
    <location>
        <begin position="1"/>
        <end position="117"/>
    </location>
</feature>
<dbReference type="GO" id="GO:0003700">
    <property type="term" value="F:DNA-binding transcription factor activity"/>
    <property type="evidence" value="ECO:0007669"/>
    <property type="project" value="InterPro"/>
</dbReference>
<dbReference type="EMBL" id="BSRX01000011">
    <property type="protein sequence ID" value="GLW54283.1"/>
    <property type="molecule type" value="Genomic_DNA"/>
</dbReference>
<gene>
    <name evidence="2" type="ORF">Kpho01_22940</name>
</gene>
<organism evidence="2 3">
    <name type="scientific">Kitasatospora phosalacinea</name>
    <dbReference type="NCBI Taxonomy" id="2065"/>
    <lineage>
        <taxon>Bacteria</taxon>
        <taxon>Bacillati</taxon>
        <taxon>Actinomycetota</taxon>
        <taxon>Actinomycetes</taxon>
        <taxon>Kitasatosporales</taxon>
        <taxon>Streptomycetaceae</taxon>
        <taxon>Kitasatospora</taxon>
    </lineage>
</organism>
<name>A0A9W6UNG2_9ACTN</name>
<dbReference type="Pfam" id="PF12802">
    <property type="entry name" value="MarR_2"/>
    <property type="match status" value="1"/>
</dbReference>
<dbReference type="PANTHER" id="PTHR33164:SF104">
    <property type="entry name" value="TRANSCRIPTIONAL REGULATORY PROTEIN"/>
    <property type="match status" value="1"/>
</dbReference>
<dbReference type="SMART" id="SM00347">
    <property type="entry name" value="HTH_MARR"/>
    <property type="match status" value="1"/>
</dbReference>
<accession>A0A9W6UNG2</accession>
<dbReference type="InterPro" id="IPR036390">
    <property type="entry name" value="WH_DNA-bd_sf"/>
</dbReference>
<protein>
    <recommendedName>
        <fullName evidence="1">HTH marR-type domain-containing protein</fullName>
    </recommendedName>
</protein>
<dbReference type="SUPFAM" id="SSF46785">
    <property type="entry name" value="Winged helix' DNA-binding domain"/>
    <property type="match status" value="1"/>
</dbReference>
<evidence type="ECO:0000313" key="3">
    <source>
        <dbReference type="Proteomes" id="UP001165143"/>
    </source>
</evidence>
<dbReference type="InterPro" id="IPR036388">
    <property type="entry name" value="WH-like_DNA-bd_sf"/>
</dbReference>
<reference evidence="2" key="1">
    <citation type="submission" date="2023-02" db="EMBL/GenBank/DDBJ databases">
        <title>Kitasatospora phosalacinea NBRC 14362.</title>
        <authorList>
            <person name="Ichikawa N."/>
            <person name="Sato H."/>
            <person name="Tonouchi N."/>
        </authorList>
    </citation>
    <scope>NUCLEOTIDE SEQUENCE</scope>
    <source>
        <strain evidence="2">NBRC 14362</strain>
    </source>
</reference>
<dbReference type="AlphaFoldDB" id="A0A9W6UNG2"/>
<dbReference type="OrthoDB" id="3237509at2"/>
<dbReference type="Proteomes" id="UP001165143">
    <property type="component" value="Unassembled WGS sequence"/>
</dbReference>
<dbReference type="InterPro" id="IPR039422">
    <property type="entry name" value="MarR/SlyA-like"/>
</dbReference>
<dbReference type="Gene3D" id="1.10.10.10">
    <property type="entry name" value="Winged helix-like DNA-binding domain superfamily/Winged helix DNA-binding domain"/>
    <property type="match status" value="1"/>
</dbReference>
<sequence length="117" mass="11856">MTEVFDEVAARELERLGLTAAEYGVLAVLRRVGEPYRLKPTGLTSALLLSSGGTGNVLKRLGAAGLASREADAGDGCSSWVRLTPEGVRAAEAAVRAVTAAHAGIVAADAGGGRPGR</sequence>
<comment type="caution">
    <text evidence="2">The sequence shown here is derived from an EMBL/GenBank/DDBJ whole genome shotgun (WGS) entry which is preliminary data.</text>
</comment>
<dbReference type="InterPro" id="IPR000835">
    <property type="entry name" value="HTH_MarR-typ"/>
</dbReference>
<evidence type="ECO:0000313" key="2">
    <source>
        <dbReference type="EMBL" id="GLW54283.1"/>
    </source>
</evidence>